<sequence>MVDAEGQFLIDICSAGGTHRFAIPAADAGLYLDAALAEGDDSDGSLLESLSACPYCGSHAAGVGLPPMERTALLVAGGVSERLPLLFLVAPRPLFAWSPSSPRAPPPFV</sequence>
<keyword evidence="2" id="KW-1185">Reference proteome</keyword>
<protein>
    <submittedName>
        <fullName evidence="1">Uncharacterized protein</fullName>
    </submittedName>
</protein>
<reference evidence="1 2" key="1">
    <citation type="submission" date="2012-09" db="EMBL/GenBank/DDBJ databases">
        <title>Draft Genome Sequences of 6 Strains from Genus Thauera.</title>
        <authorList>
            <person name="Liu B."/>
            <person name="Shapleigh J.P."/>
            <person name="Frostegard A.H."/>
        </authorList>
    </citation>
    <scope>NUCLEOTIDE SEQUENCE [LARGE SCALE GENOMIC DNA]</scope>
    <source>
        <strain evidence="2">47Lol / DSM 12138</strain>
    </source>
</reference>
<dbReference type="STRING" id="1123367.GCA_000621305_02469"/>
<name>N6YGA7_THAL4</name>
<evidence type="ECO:0000313" key="1">
    <source>
        <dbReference type="EMBL" id="ENO90545.1"/>
    </source>
</evidence>
<gene>
    <name evidence="1" type="ORF">C666_01535</name>
</gene>
<dbReference type="InterPro" id="IPR021333">
    <property type="entry name" value="DUF2946"/>
</dbReference>
<accession>N6YGA7</accession>
<dbReference type="Pfam" id="PF11162">
    <property type="entry name" value="DUF2946"/>
    <property type="match status" value="1"/>
</dbReference>
<dbReference type="EMBL" id="AMXE01000002">
    <property type="protein sequence ID" value="ENO90545.1"/>
    <property type="molecule type" value="Genomic_DNA"/>
</dbReference>
<dbReference type="Proteomes" id="UP000013232">
    <property type="component" value="Unassembled WGS sequence"/>
</dbReference>
<dbReference type="AlphaFoldDB" id="N6YGA7"/>
<proteinExistence type="predicted"/>
<comment type="caution">
    <text evidence="1">The sequence shown here is derived from an EMBL/GenBank/DDBJ whole genome shotgun (WGS) entry which is preliminary data.</text>
</comment>
<organism evidence="1 2">
    <name type="scientific">Thauera linaloolentis (strain DSM 12138 / JCM 21573 / CCUG 41526 / CIP 105981 / IAM 15112 / NBRC 102519 / 47Lol)</name>
    <dbReference type="NCBI Taxonomy" id="1123367"/>
    <lineage>
        <taxon>Bacteria</taxon>
        <taxon>Pseudomonadati</taxon>
        <taxon>Pseudomonadota</taxon>
        <taxon>Betaproteobacteria</taxon>
        <taxon>Rhodocyclales</taxon>
        <taxon>Zoogloeaceae</taxon>
        <taxon>Thauera</taxon>
    </lineage>
</organism>
<evidence type="ECO:0000313" key="2">
    <source>
        <dbReference type="Proteomes" id="UP000013232"/>
    </source>
</evidence>